<dbReference type="PANTHER" id="PTHR38776">
    <property type="entry name" value="MLTA-INTERACTING PROTEIN-RELATED"/>
    <property type="match status" value="1"/>
</dbReference>
<dbReference type="PANTHER" id="PTHR38776:SF1">
    <property type="entry name" value="MLTA-INTERACTING PROTEIN-RELATED"/>
    <property type="match status" value="1"/>
</dbReference>
<evidence type="ECO:0000256" key="1">
    <source>
        <dbReference type="ARBA" id="ARBA00004442"/>
    </source>
</evidence>
<organism evidence="7 8">
    <name type="scientific">Pseudodesulfovibrio piezophilus (strain DSM 21447 / JCM 15486 / C1TLV30)</name>
    <name type="common">Desulfovibrio piezophilus</name>
    <dbReference type="NCBI Taxonomy" id="1322246"/>
    <lineage>
        <taxon>Bacteria</taxon>
        <taxon>Pseudomonadati</taxon>
        <taxon>Thermodesulfobacteriota</taxon>
        <taxon>Desulfovibrionia</taxon>
        <taxon>Desulfovibrionales</taxon>
        <taxon>Desulfovibrionaceae</taxon>
    </lineage>
</organism>
<evidence type="ECO:0000256" key="3">
    <source>
        <dbReference type="ARBA" id="ARBA00022729"/>
    </source>
</evidence>
<keyword evidence="5" id="KW-0998">Cell outer membrane</keyword>
<reference evidence="7 8" key="1">
    <citation type="journal article" date="2013" name="PLoS ONE">
        <title>The first genomic and proteomic characterization of a deep-sea sulfate reducer: insights into the piezophilic lifestyle of Desulfovibrio piezophilus.</title>
        <authorList>
            <person name="Pradel N."/>
            <person name="Ji B."/>
            <person name="Gimenez G."/>
            <person name="Talla E."/>
            <person name="Lenoble P."/>
            <person name="Garel M."/>
            <person name="Tamburini C."/>
            <person name="Fourquet P."/>
            <person name="Lebrun R."/>
            <person name="Bertin P."/>
            <person name="Denis Y."/>
            <person name="Pophillat M."/>
            <person name="Barbe V."/>
            <person name="Ollivier B."/>
            <person name="Dolla A."/>
        </authorList>
    </citation>
    <scope>NUCLEOTIDE SEQUENCE [LARGE SCALE GENOMIC DNA]</scope>
    <source>
        <strain evidence="8">DSM 10523 / SB164P1</strain>
    </source>
</reference>
<proteinExistence type="inferred from homology"/>
<dbReference type="eggNOG" id="COG3713">
    <property type="taxonomic scope" value="Bacteria"/>
</dbReference>
<keyword evidence="3 6" id="KW-0732">Signal</keyword>
<feature type="chain" id="PRO_5004018902" evidence="6">
    <location>
        <begin position="22"/>
        <end position="254"/>
    </location>
</feature>
<comment type="subcellular location">
    <subcellularLocation>
        <location evidence="1">Cell outer membrane</location>
    </subcellularLocation>
</comment>
<dbReference type="GO" id="GO:0009279">
    <property type="term" value="C:cell outer membrane"/>
    <property type="evidence" value="ECO:0007669"/>
    <property type="project" value="UniProtKB-SubCell"/>
</dbReference>
<sequence length="254" mass="28016">MTQVKKLFIFVLISLLFPAIAAAEGSSEKNIISLGGGMRVSTSEYKDDGTSISPVPLVNYEGEYFFLRGLTAGAHIYKDELNELSLTVSYMTQSFDASESDNSAMRQLDDRDASMFAGAAYRVSSEWGVAKLSLSADVLDTSHGFIADASYAYPFKISFLKLRPVVGLEWTSEDFNDYYYGVSEKESLKSGLDRYRAGSGVNPYLGLNLKINLAEDFDLMLSTKAKSLSEEITDSPMVDRDVKYSFGVGMSYSF</sequence>
<dbReference type="Proteomes" id="UP000011724">
    <property type="component" value="Chromosome"/>
</dbReference>
<dbReference type="EMBL" id="FO203427">
    <property type="protein sequence ID" value="CCH50080.1"/>
    <property type="molecule type" value="Genomic_DNA"/>
</dbReference>
<evidence type="ECO:0000256" key="6">
    <source>
        <dbReference type="SAM" id="SignalP"/>
    </source>
</evidence>
<dbReference type="PATRIC" id="fig|879567.3.peg.3061"/>
<evidence type="ECO:0000256" key="2">
    <source>
        <dbReference type="ARBA" id="ARBA00005722"/>
    </source>
</evidence>
<evidence type="ECO:0000256" key="5">
    <source>
        <dbReference type="ARBA" id="ARBA00023237"/>
    </source>
</evidence>
<dbReference type="GO" id="GO:0009252">
    <property type="term" value="P:peptidoglycan biosynthetic process"/>
    <property type="evidence" value="ECO:0007669"/>
    <property type="project" value="TreeGrafter"/>
</dbReference>
<evidence type="ECO:0000256" key="4">
    <source>
        <dbReference type="ARBA" id="ARBA00023136"/>
    </source>
</evidence>
<keyword evidence="8" id="KW-1185">Reference proteome</keyword>
<feature type="signal peptide" evidence="6">
    <location>
        <begin position="1"/>
        <end position="21"/>
    </location>
</feature>
<protein>
    <submittedName>
        <fullName evidence="7">Putative outer membrane protein yiaT</fullName>
    </submittedName>
</protein>
<dbReference type="STRING" id="1322246.BN4_20018"/>
<dbReference type="OrthoDB" id="8585044at2"/>
<dbReference type="KEGG" id="dpi:BN4_20018"/>
<evidence type="ECO:0000313" key="8">
    <source>
        <dbReference type="Proteomes" id="UP000011724"/>
    </source>
</evidence>
<reference evidence="8" key="2">
    <citation type="journal article" date="2013" name="Stand. Genomic Sci.">
        <title>Complete genome sequence of Desulfocapsa sulfexigens, a marine deltaproteobacterium specialized in disproportionating inorganic sulfur compounds.</title>
        <authorList>
            <person name="Finster K.W."/>
            <person name="Kjeldsen K.U."/>
            <person name="Kube M."/>
            <person name="Reinhardt R."/>
            <person name="Mussmann M."/>
            <person name="Amann R."/>
            <person name="Schreiber L."/>
        </authorList>
    </citation>
    <scope>NUCLEOTIDE SEQUENCE [LARGE SCALE GENOMIC DNA]</scope>
    <source>
        <strain evidence="8">DSM 10523 / SB164P1</strain>
    </source>
</reference>
<evidence type="ECO:0000313" key="7">
    <source>
        <dbReference type="EMBL" id="CCH50080.1"/>
    </source>
</evidence>
<dbReference type="InterPro" id="IPR010583">
    <property type="entry name" value="MipA"/>
</dbReference>
<keyword evidence="4" id="KW-0472">Membrane</keyword>
<dbReference type="HOGENOM" id="CLU_063465_3_0_7"/>
<dbReference type="BioCyc" id="DPIE1322246:BN4_RS14325-MONOMER"/>
<dbReference type="AlphaFoldDB" id="M1WMZ8"/>
<gene>
    <name evidence="7" type="primary">yiaT</name>
    <name evidence="7" type="ordered locus">BN4_20018</name>
</gene>
<comment type="similarity">
    <text evidence="2">Belongs to the MipA/OmpV family.</text>
</comment>
<dbReference type="Pfam" id="PF06629">
    <property type="entry name" value="MipA"/>
    <property type="match status" value="1"/>
</dbReference>
<accession>M1WMZ8</accession>
<name>M1WMZ8_PSEP2</name>
<dbReference type="RefSeq" id="WP_015416122.1">
    <property type="nucleotide sequence ID" value="NC_020409.1"/>
</dbReference>